<proteinExistence type="inferred from homology"/>
<dbReference type="AlphaFoldDB" id="A0A7N4NW56"/>
<dbReference type="Proteomes" id="UP000007648">
    <property type="component" value="Unassembled WGS sequence"/>
</dbReference>
<comment type="similarity">
    <text evidence="1">Belongs to the major facilitator superfamily.</text>
</comment>
<evidence type="ECO:0000313" key="4">
    <source>
        <dbReference type="Proteomes" id="UP000007648"/>
    </source>
</evidence>
<reference evidence="3" key="2">
    <citation type="submission" date="2025-08" db="UniProtKB">
        <authorList>
            <consortium name="Ensembl"/>
        </authorList>
    </citation>
    <scope>IDENTIFICATION</scope>
</reference>
<keyword evidence="4" id="KW-1185">Reference proteome</keyword>
<dbReference type="PANTHER" id="PTHR11328">
    <property type="entry name" value="MAJOR FACILITATOR SUPERFAMILY DOMAIN-CONTAINING PROTEIN"/>
    <property type="match status" value="1"/>
</dbReference>
<evidence type="ECO:0000256" key="2">
    <source>
        <dbReference type="SAM" id="MobiDB-lite"/>
    </source>
</evidence>
<dbReference type="InterPro" id="IPR039672">
    <property type="entry name" value="MFS_2"/>
</dbReference>
<dbReference type="Pfam" id="PF13347">
    <property type="entry name" value="MFS_2"/>
    <property type="match status" value="1"/>
</dbReference>
<feature type="region of interest" description="Disordered" evidence="2">
    <location>
        <begin position="336"/>
        <end position="380"/>
    </location>
</feature>
<evidence type="ECO:0000313" key="3">
    <source>
        <dbReference type="Ensembl" id="ENSSHAP00000028023.1"/>
    </source>
</evidence>
<reference evidence="3" key="3">
    <citation type="submission" date="2025-09" db="UniProtKB">
        <authorList>
            <consortium name="Ensembl"/>
        </authorList>
    </citation>
    <scope>IDENTIFICATION</scope>
</reference>
<dbReference type="GeneTree" id="ENSGT00390000005318"/>
<dbReference type="GO" id="GO:0015293">
    <property type="term" value="F:symporter activity"/>
    <property type="evidence" value="ECO:0007669"/>
    <property type="project" value="InterPro"/>
</dbReference>
<feature type="compositionally biased region" description="Pro residues" evidence="2">
    <location>
        <begin position="60"/>
        <end position="72"/>
    </location>
</feature>
<organism evidence="3 4">
    <name type="scientific">Sarcophilus harrisii</name>
    <name type="common">Tasmanian devil</name>
    <name type="synonym">Sarcophilus laniarius</name>
    <dbReference type="NCBI Taxonomy" id="9305"/>
    <lineage>
        <taxon>Eukaryota</taxon>
        <taxon>Metazoa</taxon>
        <taxon>Chordata</taxon>
        <taxon>Craniata</taxon>
        <taxon>Vertebrata</taxon>
        <taxon>Euteleostomi</taxon>
        <taxon>Mammalia</taxon>
        <taxon>Metatheria</taxon>
        <taxon>Dasyuromorphia</taxon>
        <taxon>Dasyuridae</taxon>
        <taxon>Sarcophilus</taxon>
    </lineage>
</organism>
<dbReference type="GO" id="GO:0046624">
    <property type="term" value="F:sphingolipid transporter activity"/>
    <property type="evidence" value="ECO:0007669"/>
    <property type="project" value="TreeGrafter"/>
</dbReference>
<feature type="region of interest" description="Disordered" evidence="2">
    <location>
        <begin position="1"/>
        <end position="122"/>
    </location>
</feature>
<evidence type="ECO:0000256" key="1">
    <source>
        <dbReference type="ARBA" id="ARBA00008335"/>
    </source>
</evidence>
<reference evidence="3 4" key="1">
    <citation type="journal article" date="2011" name="Proc. Natl. Acad. Sci. U.S.A.">
        <title>Genetic diversity and population structure of the endangered marsupial Sarcophilus harrisii (Tasmanian devil).</title>
        <authorList>
            <person name="Miller W."/>
            <person name="Hayes V.M."/>
            <person name="Ratan A."/>
            <person name="Petersen D.C."/>
            <person name="Wittekindt N.E."/>
            <person name="Miller J."/>
            <person name="Walenz B."/>
            <person name="Knight J."/>
            <person name="Qi J."/>
            <person name="Zhao F."/>
            <person name="Wang Q."/>
            <person name="Bedoya-Reina O.C."/>
            <person name="Katiyar N."/>
            <person name="Tomsho L.P."/>
            <person name="Kasson L.M."/>
            <person name="Hardie R.A."/>
            <person name="Woodbridge P."/>
            <person name="Tindall E.A."/>
            <person name="Bertelsen M.F."/>
            <person name="Dixon D."/>
            <person name="Pyecroft S."/>
            <person name="Helgen K.M."/>
            <person name="Lesk A.M."/>
            <person name="Pringle T.H."/>
            <person name="Patterson N."/>
            <person name="Zhang Y."/>
            <person name="Kreiss A."/>
            <person name="Woods G.M."/>
            <person name="Jones M.E."/>
            <person name="Schuster S.C."/>
        </authorList>
    </citation>
    <scope>NUCLEOTIDE SEQUENCE [LARGE SCALE GENOMIC DNA]</scope>
</reference>
<feature type="compositionally biased region" description="Basic residues" evidence="2">
    <location>
        <begin position="47"/>
        <end position="57"/>
    </location>
</feature>
<sequence>IPPGPRAPPPPQALPPSVPSLEGPAPSHFPFFGQIPWGPKPWSCCGRLRRGRPRGRIPHQPEPSDPPGPPDPLVSCGGKEGGAPCDPGPLGRGEGEVGARPEGQIPGSASRSPAPPQDPGLLALPGPHLLLAVVPAPRGPAAGALVRGLLLPLPGSVHGECSPRRWGGGGGGGPPSEALTRPLLQLLQVSYSALTMFLTRDQQERDSATAYRMTAEMAGTLIGATAHGLIVAGAHEAPTCPEANLTAPPPTLGSDIPPHTSQLYMIAAGVIAGTYPLCAALLALGTSEEDDLGGLQRQGLSFLQGLGHTLRHQPYQRLVAAFLFISAAVQVPPGPAPPPTLPALRAPRWPERGEGRGGGGVGPKAGTSPPLPKASPGQGG</sequence>
<dbReference type="InParanoid" id="A0A7N4NW56"/>
<dbReference type="PANTHER" id="PTHR11328:SF30">
    <property type="entry name" value="SPHINGOSINE-1-PHOSPHATE TRANSPORTER MFSD2B"/>
    <property type="match status" value="1"/>
</dbReference>
<accession>A0A7N4NW56</accession>
<name>A0A7N4NW56_SARHA</name>
<protein>
    <submittedName>
        <fullName evidence="3">Uncharacterized protein</fullName>
    </submittedName>
</protein>
<feature type="compositionally biased region" description="Pro residues" evidence="2">
    <location>
        <begin position="1"/>
        <end position="18"/>
    </location>
</feature>
<dbReference type="GO" id="GO:0008643">
    <property type="term" value="P:carbohydrate transport"/>
    <property type="evidence" value="ECO:0007669"/>
    <property type="project" value="InterPro"/>
</dbReference>
<dbReference type="Ensembl" id="ENSSHAT00000042185.1">
    <property type="protein sequence ID" value="ENSSHAP00000028023.1"/>
    <property type="gene ID" value="ENSSHAG00000030174.1"/>
</dbReference>
<dbReference type="GO" id="GO:0005886">
    <property type="term" value="C:plasma membrane"/>
    <property type="evidence" value="ECO:0007669"/>
    <property type="project" value="TreeGrafter"/>
</dbReference>